<keyword evidence="2" id="KW-1185">Reference proteome</keyword>
<feature type="non-terminal residue" evidence="1">
    <location>
        <position position="36"/>
    </location>
</feature>
<sequence>NFSRRSLPSWILLDEDLHDFPCSSTASMITILHIYP</sequence>
<comment type="caution">
    <text evidence="1">The sequence shown here is derived from an EMBL/GenBank/DDBJ whole genome shotgun (WGS) entry which is preliminary data.</text>
</comment>
<reference evidence="1" key="1">
    <citation type="submission" date="2020-07" db="EMBL/GenBank/DDBJ databases">
        <authorList>
            <person name="Nazaruddin N."/>
        </authorList>
    </citation>
    <scope>NUCLEOTIDE SEQUENCE</scope>
</reference>
<organism evidence="1 2">
    <name type="scientific">Heterotrigona itama</name>
    <dbReference type="NCBI Taxonomy" id="395501"/>
    <lineage>
        <taxon>Eukaryota</taxon>
        <taxon>Metazoa</taxon>
        <taxon>Ecdysozoa</taxon>
        <taxon>Arthropoda</taxon>
        <taxon>Hexapoda</taxon>
        <taxon>Insecta</taxon>
        <taxon>Pterygota</taxon>
        <taxon>Neoptera</taxon>
        <taxon>Endopterygota</taxon>
        <taxon>Hymenoptera</taxon>
        <taxon>Apocrita</taxon>
        <taxon>Aculeata</taxon>
        <taxon>Apoidea</taxon>
        <taxon>Anthophila</taxon>
        <taxon>Apidae</taxon>
        <taxon>Heterotrigona</taxon>
    </lineage>
</organism>
<gene>
    <name evidence="1" type="ORF">MHI_LOCUS551756</name>
</gene>
<accession>A0A6V7H7I0</accession>
<dbReference type="AlphaFoldDB" id="A0A6V7H7I0"/>
<name>A0A6V7H7I0_9HYME</name>
<evidence type="ECO:0000313" key="1">
    <source>
        <dbReference type="EMBL" id="CAD1475323.1"/>
    </source>
</evidence>
<dbReference type="EMBL" id="CAJDYZ010008361">
    <property type="protein sequence ID" value="CAD1475323.1"/>
    <property type="molecule type" value="Genomic_DNA"/>
</dbReference>
<evidence type="ECO:0000313" key="2">
    <source>
        <dbReference type="Proteomes" id="UP000752696"/>
    </source>
</evidence>
<dbReference type="Proteomes" id="UP000752696">
    <property type="component" value="Unassembled WGS sequence"/>
</dbReference>
<protein>
    <submittedName>
        <fullName evidence="1">Uncharacterized protein</fullName>
    </submittedName>
</protein>
<proteinExistence type="predicted"/>
<feature type="non-terminal residue" evidence="1">
    <location>
        <position position="1"/>
    </location>
</feature>